<dbReference type="EMBL" id="JAAGYI010000144">
    <property type="protein sequence ID" value="NEM88762.1"/>
    <property type="molecule type" value="Genomic_DNA"/>
</dbReference>
<dbReference type="AlphaFoldDB" id="A0A6N8NU11"/>
<dbReference type="Proteomes" id="UP000469708">
    <property type="component" value="Unassembled WGS sequence"/>
</dbReference>
<reference evidence="3 5" key="2">
    <citation type="submission" date="2020-02" db="EMBL/GenBank/DDBJ databases">
        <authorList>
            <person name="Subbiah M."/>
            <person name="Call D."/>
        </authorList>
    </citation>
    <scope>NUCLEOTIDE SEQUENCE [LARGE SCALE GENOMIC DNA]</scope>
    <source>
        <strain evidence="3 5">8375wC2</strain>
    </source>
</reference>
<sequence>MALPRITQKEMTEREQRELKTLLD</sequence>
<dbReference type="InterPro" id="IPR020317">
    <property type="entry name" value="Uncharacterised_YjbD"/>
</dbReference>
<gene>
    <name evidence="3" type="ORF">G3V95_25535</name>
    <name evidence="2" type="ORF">GP979_34075</name>
</gene>
<proteinExistence type="predicted"/>
<name>A0A6N8NU11_ECOLX</name>
<accession>A0A6N8NU11</accession>
<feature type="compositionally biased region" description="Basic and acidic residues" evidence="1">
    <location>
        <begin position="7"/>
        <end position="24"/>
    </location>
</feature>
<evidence type="ECO:0000256" key="1">
    <source>
        <dbReference type="SAM" id="MobiDB-lite"/>
    </source>
</evidence>
<feature type="non-terminal residue" evidence="2">
    <location>
        <position position="24"/>
    </location>
</feature>
<reference evidence="2 4" key="1">
    <citation type="submission" date="2019-12" db="EMBL/GenBank/DDBJ databases">
        <title>Enteriobacteria Tanzani isolates_8377-8380.</title>
        <authorList>
            <person name="Subbiah M."/>
            <person name="Call D."/>
        </authorList>
    </citation>
    <scope>NUCLEOTIDE SEQUENCE [LARGE SCALE GENOMIC DNA]</scope>
    <source>
        <strain evidence="2 4">8379wE6</strain>
    </source>
</reference>
<evidence type="ECO:0000313" key="4">
    <source>
        <dbReference type="Proteomes" id="UP000436482"/>
    </source>
</evidence>
<evidence type="ECO:0000313" key="5">
    <source>
        <dbReference type="Proteomes" id="UP000469708"/>
    </source>
</evidence>
<organism evidence="2 4">
    <name type="scientific">Escherichia coli</name>
    <dbReference type="NCBI Taxonomy" id="562"/>
    <lineage>
        <taxon>Bacteria</taxon>
        <taxon>Pseudomonadati</taxon>
        <taxon>Pseudomonadota</taxon>
        <taxon>Gammaproteobacteria</taxon>
        <taxon>Enterobacterales</taxon>
        <taxon>Enterobacteriaceae</taxon>
        <taxon>Escherichia</taxon>
    </lineage>
</organism>
<evidence type="ECO:0000313" key="2">
    <source>
        <dbReference type="EMBL" id="MWR93258.1"/>
    </source>
</evidence>
<comment type="caution">
    <text evidence="2">The sequence shown here is derived from an EMBL/GenBank/DDBJ whole genome shotgun (WGS) entry which is preliminary data.</text>
</comment>
<dbReference type="EMBL" id="WTQQ01002352">
    <property type="protein sequence ID" value="MWR93258.1"/>
    <property type="molecule type" value="Genomic_DNA"/>
</dbReference>
<dbReference type="Proteomes" id="UP000436482">
    <property type="component" value="Unassembled WGS sequence"/>
</dbReference>
<dbReference type="Pfam" id="PF11656">
    <property type="entry name" value="DUF3811"/>
    <property type="match status" value="1"/>
</dbReference>
<protein>
    <submittedName>
        <fullName evidence="2">Uncharacterized protein</fullName>
    </submittedName>
</protein>
<feature type="region of interest" description="Disordered" evidence="1">
    <location>
        <begin position="1"/>
        <end position="24"/>
    </location>
</feature>
<dbReference type="RefSeq" id="WP_230515021.1">
    <property type="nucleotide sequence ID" value="NZ_JADFFB010000168.1"/>
</dbReference>
<evidence type="ECO:0000313" key="3">
    <source>
        <dbReference type="EMBL" id="NEM88762.1"/>
    </source>
</evidence>